<dbReference type="GO" id="GO:0016853">
    <property type="term" value="F:isomerase activity"/>
    <property type="evidence" value="ECO:0007669"/>
    <property type="project" value="UniProtKB-KW"/>
</dbReference>
<comment type="caution">
    <text evidence="5">The sequence shown here is derived from an EMBL/GenBank/DDBJ whole genome shotgun (WGS) entry which is preliminary data.</text>
</comment>
<dbReference type="Proteomes" id="UP001397290">
    <property type="component" value="Unassembled WGS sequence"/>
</dbReference>
<dbReference type="InterPro" id="IPR056402">
    <property type="entry name" value="DA_N"/>
</dbReference>
<sequence>MSTRTSFLDIREGAISLGPVQMEPFRPDSVNLFPKMPSRISENSWELWEFEAFGDRGAPAILVSLYRDARGVDQGGFHAEVHAVWPDARKWGKTLYFQQSTITAEADASGRDEGTVTGTWVSADASGLDESEKSITFTIDPDLSSTKFRFNVPGEVVGEMELRSTAGSTGAARKEANLPATEDAAQLCPSVYYTFPMGRLTATANILFTCVEGDGDRKLSIGLDEDSDSHGSMVRGWSTLAWPRFMNDAYYTVGHVGPYKLQLLRTLGSAAVSHFPYAVARLHREDQLVCAAHHAIGDGSEQMAKGQDVVRVDKIFDTPGSAQPSGISSNFRDTNVGYIIEFASPRQQQRWRFETRHRLPWWSEPTSEPGPDGCGKSGWVETFFGGLVDEGEAFEGAGIGGQLQIPVP</sequence>
<evidence type="ECO:0000313" key="6">
    <source>
        <dbReference type="Proteomes" id="UP001397290"/>
    </source>
</evidence>
<organism evidence="5 6">
    <name type="scientific">Beauveria asiatica</name>
    <dbReference type="NCBI Taxonomy" id="1069075"/>
    <lineage>
        <taxon>Eukaryota</taxon>
        <taxon>Fungi</taxon>
        <taxon>Dikarya</taxon>
        <taxon>Ascomycota</taxon>
        <taxon>Pezizomycotina</taxon>
        <taxon>Sordariomycetes</taxon>
        <taxon>Hypocreomycetidae</taxon>
        <taxon>Hypocreales</taxon>
        <taxon>Cordycipitaceae</taxon>
        <taxon>Beauveria</taxon>
    </lineage>
</organism>
<proteinExistence type="inferred from homology"/>
<evidence type="ECO:0000259" key="3">
    <source>
        <dbReference type="Pfam" id="PF22903"/>
    </source>
</evidence>
<keyword evidence="1" id="KW-0413">Isomerase</keyword>
<dbReference type="Pfam" id="PF22903">
    <property type="entry name" value="DA_C"/>
    <property type="match status" value="1"/>
</dbReference>
<evidence type="ECO:0000259" key="4">
    <source>
        <dbReference type="Pfam" id="PF24137"/>
    </source>
</evidence>
<gene>
    <name evidence="5" type="ORF">G3M48_000681</name>
</gene>
<accession>A0AAW0S0A3</accession>
<evidence type="ECO:0000256" key="2">
    <source>
        <dbReference type="ARBA" id="ARBA00046325"/>
    </source>
</evidence>
<protein>
    <submittedName>
        <fullName evidence="5">Uncharacterized protein</fullName>
    </submittedName>
</protein>
<keyword evidence="6" id="KW-1185">Reference proteome</keyword>
<dbReference type="InterPro" id="IPR054499">
    <property type="entry name" value="DA_C"/>
</dbReference>
<reference evidence="5 6" key="1">
    <citation type="submission" date="2020-02" db="EMBL/GenBank/DDBJ databases">
        <title>Comparative genomics of the hypocrealean fungal genus Beauvera.</title>
        <authorList>
            <person name="Showalter D.N."/>
            <person name="Bushley K.E."/>
            <person name="Rehner S.A."/>
        </authorList>
    </citation>
    <scope>NUCLEOTIDE SEQUENCE [LARGE SCALE GENOMIC DNA]</scope>
    <source>
        <strain evidence="5 6">ARSEF4384</strain>
    </source>
</reference>
<feature type="domain" description="Diels-Alderase N-terminal" evidence="4">
    <location>
        <begin position="3"/>
        <end position="237"/>
    </location>
</feature>
<feature type="domain" description="Diels-Alderase C-terminal" evidence="3">
    <location>
        <begin position="241"/>
        <end position="405"/>
    </location>
</feature>
<name>A0AAW0S0A3_9HYPO</name>
<dbReference type="EMBL" id="JAAHCF010000116">
    <property type="protein sequence ID" value="KAK8147939.1"/>
    <property type="molecule type" value="Genomic_DNA"/>
</dbReference>
<dbReference type="Pfam" id="PF24137">
    <property type="entry name" value="DA_N"/>
    <property type="match status" value="1"/>
</dbReference>
<evidence type="ECO:0000256" key="1">
    <source>
        <dbReference type="ARBA" id="ARBA00023235"/>
    </source>
</evidence>
<dbReference type="AlphaFoldDB" id="A0AAW0S0A3"/>
<comment type="similarity">
    <text evidence="2">Belongs to the Diels-Alderase family.</text>
</comment>
<evidence type="ECO:0000313" key="5">
    <source>
        <dbReference type="EMBL" id="KAK8147939.1"/>
    </source>
</evidence>